<feature type="region of interest" description="Disordered" evidence="1">
    <location>
        <begin position="1"/>
        <end position="31"/>
    </location>
</feature>
<sequence length="190" mass="19807">MSDETTQTDAAQPVVAAPTATPLLPEPPASEKSSLNTILVVIIVILGGLIVANGVTKYFPGFGASAPVAVLDSDLVSAAGIHDLLQRAPSMTPEAVEAESKKRAEALQHTLADLRQRGYIVIDRTAALSWPAAADITEQTATNLAIPPAALQAVRDRRAEQQRLARTGNAAWPPTSSAPAEKTISGSNLD</sequence>
<feature type="compositionally biased region" description="Low complexity" evidence="1">
    <location>
        <begin position="1"/>
        <end position="23"/>
    </location>
</feature>
<evidence type="ECO:0000313" key="3">
    <source>
        <dbReference type="EMBL" id="MFD1709788.1"/>
    </source>
</evidence>
<dbReference type="EMBL" id="JBHUEJ010000010">
    <property type="protein sequence ID" value="MFD1709788.1"/>
    <property type="molecule type" value="Genomic_DNA"/>
</dbReference>
<keyword evidence="2" id="KW-1133">Transmembrane helix</keyword>
<protein>
    <submittedName>
        <fullName evidence="3">Uncharacterized protein</fullName>
    </submittedName>
</protein>
<gene>
    <name evidence="3" type="ORF">ACFSF0_04165</name>
</gene>
<keyword evidence="4" id="KW-1185">Reference proteome</keyword>
<feature type="compositionally biased region" description="Polar residues" evidence="1">
    <location>
        <begin position="174"/>
        <end position="190"/>
    </location>
</feature>
<keyword evidence="2" id="KW-0812">Transmembrane</keyword>
<name>A0ABW4KQM0_9BURK</name>
<dbReference type="Proteomes" id="UP001597304">
    <property type="component" value="Unassembled WGS sequence"/>
</dbReference>
<accession>A0ABW4KQM0</accession>
<evidence type="ECO:0000313" key="4">
    <source>
        <dbReference type="Proteomes" id="UP001597304"/>
    </source>
</evidence>
<organism evidence="3 4">
    <name type="scientific">Ottowia flava</name>
    <dbReference type="NCBI Taxonomy" id="2675430"/>
    <lineage>
        <taxon>Bacteria</taxon>
        <taxon>Pseudomonadati</taxon>
        <taxon>Pseudomonadota</taxon>
        <taxon>Betaproteobacteria</taxon>
        <taxon>Burkholderiales</taxon>
        <taxon>Comamonadaceae</taxon>
        <taxon>Ottowia</taxon>
    </lineage>
</organism>
<proteinExistence type="predicted"/>
<evidence type="ECO:0000256" key="2">
    <source>
        <dbReference type="SAM" id="Phobius"/>
    </source>
</evidence>
<reference evidence="4" key="1">
    <citation type="journal article" date="2019" name="Int. J. Syst. Evol. Microbiol.">
        <title>The Global Catalogue of Microorganisms (GCM) 10K type strain sequencing project: providing services to taxonomists for standard genome sequencing and annotation.</title>
        <authorList>
            <consortium name="The Broad Institute Genomics Platform"/>
            <consortium name="The Broad Institute Genome Sequencing Center for Infectious Disease"/>
            <person name="Wu L."/>
            <person name="Ma J."/>
        </authorList>
    </citation>
    <scope>NUCLEOTIDE SEQUENCE [LARGE SCALE GENOMIC DNA]</scope>
    <source>
        <strain evidence="4">LMG 29247</strain>
    </source>
</reference>
<comment type="caution">
    <text evidence="3">The sequence shown here is derived from an EMBL/GenBank/DDBJ whole genome shotgun (WGS) entry which is preliminary data.</text>
</comment>
<keyword evidence="2" id="KW-0472">Membrane</keyword>
<evidence type="ECO:0000256" key="1">
    <source>
        <dbReference type="SAM" id="MobiDB-lite"/>
    </source>
</evidence>
<feature type="region of interest" description="Disordered" evidence="1">
    <location>
        <begin position="163"/>
        <end position="190"/>
    </location>
</feature>
<dbReference type="RefSeq" id="WP_147914642.1">
    <property type="nucleotide sequence ID" value="NZ_JBHUEJ010000010.1"/>
</dbReference>
<feature type="transmembrane region" description="Helical" evidence="2">
    <location>
        <begin position="33"/>
        <end position="52"/>
    </location>
</feature>